<accession>B8C806</accession>
<dbReference type="InterPro" id="IPR046336">
    <property type="entry name" value="Lon_prtase_N_sf"/>
</dbReference>
<dbReference type="InterPro" id="IPR003111">
    <property type="entry name" value="Lon_prtase_N"/>
</dbReference>
<reference evidence="4 5" key="2">
    <citation type="journal article" date="2008" name="Nature">
        <title>The Phaeodactylum genome reveals the evolutionary history of diatom genomes.</title>
        <authorList>
            <person name="Bowler C."/>
            <person name="Allen A.E."/>
            <person name="Badger J.H."/>
            <person name="Grimwood J."/>
            <person name="Jabbari K."/>
            <person name="Kuo A."/>
            <person name="Maheswari U."/>
            <person name="Martens C."/>
            <person name="Maumus F."/>
            <person name="Otillar R.P."/>
            <person name="Rayko E."/>
            <person name="Salamov A."/>
            <person name="Vandepoele K."/>
            <person name="Beszteri B."/>
            <person name="Gruber A."/>
            <person name="Heijde M."/>
            <person name="Katinka M."/>
            <person name="Mock T."/>
            <person name="Valentin K."/>
            <person name="Verret F."/>
            <person name="Berges J.A."/>
            <person name="Brownlee C."/>
            <person name="Cadoret J.P."/>
            <person name="Chiovitti A."/>
            <person name="Choi C.J."/>
            <person name="Coesel S."/>
            <person name="De Martino A."/>
            <person name="Detter J.C."/>
            <person name="Durkin C."/>
            <person name="Falciatore A."/>
            <person name="Fournet J."/>
            <person name="Haruta M."/>
            <person name="Huysman M.J."/>
            <person name="Jenkins B.D."/>
            <person name="Jiroutova K."/>
            <person name="Jorgensen R.E."/>
            <person name="Joubert Y."/>
            <person name="Kaplan A."/>
            <person name="Kroger N."/>
            <person name="Kroth P.G."/>
            <person name="La Roche J."/>
            <person name="Lindquist E."/>
            <person name="Lommer M."/>
            <person name="Martin-Jezequel V."/>
            <person name="Lopez P.J."/>
            <person name="Lucas S."/>
            <person name="Mangogna M."/>
            <person name="McGinnis K."/>
            <person name="Medlin L.K."/>
            <person name="Montsant A."/>
            <person name="Oudot-Le Secq M.P."/>
            <person name="Napoli C."/>
            <person name="Obornik M."/>
            <person name="Parker M.S."/>
            <person name="Petit J.L."/>
            <person name="Porcel B.M."/>
            <person name="Poulsen N."/>
            <person name="Robison M."/>
            <person name="Rychlewski L."/>
            <person name="Rynearson T.A."/>
            <person name="Schmutz J."/>
            <person name="Shapiro H."/>
            <person name="Siaut M."/>
            <person name="Stanley M."/>
            <person name="Sussman M.R."/>
            <person name="Taylor A.R."/>
            <person name="Vardi A."/>
            <person name="von Dassow P."/>
            <person name="Vyverman W."/>
            <person name="Willis A."/>
            <person name="Wyrwicz L.S."/>
            <person name="Rokhsar D.S."/>
            <person name="Weissenbach J."/>
            <person name="Armbrust E.V."/>
            <person name="Green B.R."/>
            <person name="Van de Peer Y."/>
            <person name="Grigoriev I.V."/>
        </authorList>
    </citation>
    <scope>NUCLEOTIDE SEQUENCE [LARGE SCALE GENOMIC DNA]</scope>
    <source>
        <strain evidence="4 5">CCMP1335</strain>
    </source>
</reference>
<sequence length="390" mass="42874">MILHNTSSSRWTAVLLTMASAAVAFSPTHVSLCITHTHQQLHRHALRSSESNTNEFDDFADMRSTSFLSNENSDSINKANSEDDPFLSSLRSRLDQVEQSSTALPLMILDTMLPRQILHIQIQHPTLKKLMKHRVAMETPTLGMLGIARVPGVGGSSGGGMTIPLKTGVEVEIIQMEPADGAPKGTVTTGGSTGGSSEEEAWNISLRAIRRFEIDGEVAKTEEGWTEARVQFLDSAQEEEKEVQQFSKPNSFQSSDASITASSKSDPASIGDRLSVARAISKSKQFTQPNMNMNGSSLVDRWIELARENERTPGQIDTLLKQLGDIPEEHEPTERALWIGALINPLPSLGQAMEIRPQLLVSKKAEERVEVALEAILRSIRHMDGSARMW</sequence>
<name>B8C806_THAPS</name>
<dbReference type="RefSeq" id="XP_002292223.1">
    <property type="nucleotide sequence ID" value="XM_002292187.1"/>
</dbReference>
<dbReference type="InParanoid" id="B8C806"/>
<keyword evidence="5" id="KW-1185">Reference proteome</keyword>
<protein>
    <recommendedName>
        <fullName evidence="3">Lon N-terminal domain-containing protein</fullName>
    </recommendedName>
</protein>
<dbReference type="Proteomes" id="UP000001449">
    <property type="component" value="Chromosome 9"/>
</dbReference>
<evidence type="ECO:0000313" key="5">
    <source>
        <dbReference type="Proteomes" id="UP000001449"/>
    </source>
</evidence>
<feature type="signal peptide" evidence="2">
    <location>
        <begin position="1"/>
        <end position="24"/>
    </location>
</feature>
<feature type="chain" id="PRO_5002869142" description="Lon N-terminal domain-containing protein" evidence="2">
    <location>
        <begin position="25"/>
        <end position="390"/>
    </location>
</feature>
<dbReference type="HOGENOM" id="CLU_708831_0_0_1"/>
<reference evidence="4 5" key="1">
    <citation type="journal article" date="2004" name="Science">
        <title>The genome of the diatom Thalassiosira pseudonana: ecology, evolution, and metabolism.</title>
        <authorList>
            <person name="Armbrust E.V."/>
            <person name="Berges J.A."/>
            <person name="Bowler C."/>
            <person name="Green B.R."/>
            <person name="Martinez D."/>
            <person name="Putnam N.H."/>
            <person name="Zhou S."/>
            <person name="Allen A.E."/>
            <person name="Apt K.E."/>
            <person name="Bechner M."/>
            <person name="Brzezinski M.A."/>
            <person name="Chaal B.K."/>
            <person name="Chiovitti A."/>
            <person name="Davis A.K."/>
            <person name="Demarest M.S."/>
            <person name="Detter J.C."/>
            <person name="Glavina T."/>
            <person name="Goodstein D."/>
            <person name="Hadi M.Z."/>
            <person name="Hellsten U."/>
            <person name="Hildebrand M."/>
            <person name="Jenkins B.D."/>
            <person name="Jurka J."/>
            <person name="Kapitonov V.V."/>
            <person name="Kroger N."/>
            <person name="Lau W.W."/>
            <person name="Lane T.W."/>
            <person name="Larimer F.W."/>
            <person name="Lippmeier J.C."/>
            <person name="Lucas S."/>
            <person name="Medina M."/>
            <person name="Montsant A."/>
            <person name="Obornik M."/>
            <person name="Parker M.S."/>
            <person name="Palenik B."/>
            <person name="Pazour G.J."/>
            <person name="Richardson P.M."/>
            <person name="Rynearson T.A."/>
            <person name="Saito M.A."/>
            <person name="Schwartz D.C."/>
            <person name="Thamatrakoln K."/>
            <person name="Valentin K."/>
            <person name="Vardi A."/>
            <person name="Wilkerson F.P."/>
            <person name="Rokhsar D.S."/>
        </authorList>
    </citation>
    <scope>NUCLEOTIDE SEQUENCE [LARGE SCALE GENOMIC DNA]</scope>
    <source>
        <strain evidence="4 5">CCMP1335</strain>
    </source>
</reference>
<feature type="region of interest" description="Disordered" evidence="1">
    <location>
        <begin position="236"/>
        <end position="270"/>
    </location>
</feature>
<dbReference type="PaxDb" id="35128-Thaps23953"/>
<dbReference type="Pfam" id="PF02190">
    <property type="entry name" value="LON_substr_bdg"/>
    <property type="match status" value="1"/>
</dbReference>
<dbReference type="EMBL" id="CM000645">
    <property type="protein sequence ID" value="EED90198.1"/>
    <property type="molecule type" value="Genomic_DNA"/>
</dbReference>
<feature type="compositionally biased region" description="Low complexity" evidence="1">
    <location>
        <begin position="251"/>
        <end position="265"/>
    </location>
</feature>
<evidence type="ECO:0000256" key="2">
    <source>
        <dbReference type="SAM" id="SignalP"/>
    </source>
</evidence>
<feature type="domain" description="Lon N-terminal" evidence="3">
    <location>
        <begin position="104"/>
        <end position="248"/>
    </location>
</feature>
<organism evidence="4 5">
    <name type="scientific">Thalassiosira pseudonana</name>
    <name type="common">Marine diatom</name>
    <name type="synonym">Cyclotella nana</name>
    <dbReference type="NCBI Taxonomy" id="35128"/>
    <lineage>
        <taxon>Eukaryota</taxon>
        <taxon>Sar</taxon>
        <taxon>Stramenopiles</taxon>
        <taxon>Ochrophyta</taxon>
        <taxon>Bacillariophyta</taxon>
        <taxon>Coscinodiscophyceae</taxon>
        <taxon>Thalassiosirophycidae</taxon>
        <taxon>Thalassiosirales</taxon>
        <taxon>Thalassiosiraceae</taxon>
        <taxon>Thalassiosira</taxon>
    </lineage>
</organism>
<dbReference type="eggNOG" id="ENOG502S7HJ">
    <property type="taxonomic scope" value="Eukaryota"/>
</dbReference>
<dbReference type="AlphaFoldDB" id="B8C806"/>
<dbReference type="KEGG" id="tps:THAPSDRAFT_23953"/>
<proteinExistence type="predicted"/>
<gene>
    <name evidence="4" type="ORF">THAPSDRAFT_23953</name>
</gene>
<evidence type="ECO:0000256" key="1">
    <source>
        <dbReference type="SAM" id="MobiDB-lite"/>
    </source>
</evidence>
<evidence type="ECO:0000259" key="3">
    <source>
        <dbReference type="Pfam" id="PF02190"/>
    </source>
</evidence>
<evidence type="ECO:0000313" key="4">
    <source>
        <dbReference type="EMBL" id="EED90198.1"/>
    </source>
</evidence>
<feature type="region of interest" description="Disordered" evidence="1">
    <location>
        <begin position="177"/>
        <end position="199"/>
    </location>
</feature>
<dbReference type="GeneID" id="7449306"/>
<dbReference type="Gene3D" id="2.30.130.40">
    <property type="entry name" value="LON domain-like"/>
    <property type="match status" value="1"/>
</dbReference>
<keyword evidence="2" id="KW-0732">Signal</keyword>
<dbReference type="OMA" id="CITHTHQ"/>